<dbReference type="InterPro" id="IPR005151">
    <property type="entry name" value="Tail-specific_protease"/>
</dbReference>
<dbReference type="Pfam" id="PF03572">
    <property type="entry name" value="Peptidase_S41"/>
    <property type="match status" value="1"/>
</dbReference>
<protein>
    <recommendedName>
        <fullName evidence="2">Tail specific protease domain-containing protein</fullName>
    </recommendedName>
</protein>
<dbReference type="RefSeq" id="WP_224531896.1">
    <property type="nucleotide sequence ID" value="NZ_JAIUJR010000021.1"/>
</dbReference>
<dbReference type="SUPFAM" id="SSF52096">
    <property type="entry name" value="ClpP/crotonase"/>
    <property type="match status" value="1"/>
</dbReference>
<feature type="domain" description="Tail specific protease" evidence="2">
    <location>
        <begin position="320"/>
        <end position="529"/>
    </location>
</feature>
<dbReference type="Gene3D" id="2.30.42.10">
    <property type="match status" value="1"/>
</dbReference>
<proteinExistence type="predicted"/>
<evidence type="ECO:0000313" key="4">
    <source>
        <dbReference type="Proteomes" id="UP001198901"/>
    </source>
</evidence>
<keyword evidence="1" id="KW-0732">Signal</keyword>
<sequence length="552" mass="63529">MKKTVLILLLLVISGNSIIAQNVLSETEKLSTTAKIWGFLKYYHPNVIKGKYDWDYELVKRMSEINELKTSEDFSEYYLKWISDLGSVAPNKKQNVNTENDYFLKNLDLDWIENSSVFNEALKQQLNIIRDAERSNNQHYVKLDKIGNSGKAIPINEKEYSISEFPEDENIRLLSLFRFWNFIEYFFPYKYQTDQSWGEVLKEMIPEFKNASNSTKYHLAMLRLTTKLDDSHSSFSTTQVENYFGKNWLPVSVKIIDDKAIVTGFYNTPYAQKDNWEIGDAITKINRVDISDLYKDSKELVNGSNEKAKQRMATFKLFRSNEESIEITVEKNGKSIDKSVSLYPLNEMKERNFNRLKWKILEDNIGYINLGLLRVKEVRDIVENLSNTKSIIIDIRNYPLGTKDAIVAELSEKEQECFKSIMPDLSKPGRFVWRKARKKAGRKNKDPYKGKIILLVNEETISYAELTCMCLQTLDNVTVIGSQTAGADGNVTELKFIGGFDTNISGIGMFYPNGKETQRIGIEPDITIEQTISGIKNGRDEILEKAIEVAIE</sequence>
<dbReference type="PANTHER" id="PTHR32060:SF30">
    <property type="entry name" value="CARBOXY-TERMINAL PROCESSING PROTEASE CTPA"/>
    <property type="match status" value="1"/>
</dbReference>
<organism evidence="3 4">
    <name type="scientific">Winogradskyella alexanderae</name>
    <dbReference type="NCBI Taxonomy" id="2877123"/>
    <lineage>
        <taxon>Bacteria</taxon>
        <taxon>Pseudomonadati</taxon>
        <taxon>Bacteroidota</taxon>
        <taxon>Flavobacteriia</taxon>
        <taxon>Flavobacteriales</taxon>
        <taxon>Flavobacteriaceae</taxon>
        <taxon>Winogradskyella</taxon>
    </lineage>
</organism>
<reference evidence="4" key="1">
    <citation type="submission" date="2023-07" db="EMBL/GenBank/DDBJ databases">
        <authorList>
            <person name="Yue Y."/>
        </authorList>
    </citation>
    <scope>NUCLEOTIDE SEQUENCE [LARGE SCALE GENOMIC DNA]</scope>
    <source>
        <strain evidence="4">D23</strain>
    </source>
</reference>
<accession>A0ABS7XYN2</accession>
<evidence type="ECO:0000256" key="1">
    <source>
        <dbReference type="SAM" id="SignalP"/>
    </source>
</evidence>
<dbReference type="EMBL" id="JAIUJR010000021">
    <property type="protein sequence ID" value="MCA0133901.1"/>
    <property type="molecule type" value="Genomic_DNA"/>
</dbReference>
<evidence type="ECO:0000313" key="3">
    <source>
        <dbReference type="EMBL" id="MCA0133901.1"/>
    </source>
</evidence>
<comment type="caution">
    <text evidence="3">The sequence shown here is derived from an EMBL/GenBank/DDBJ whole genome shotgun (WGS) entry which is preliminary data.</text>
</comment>
<dbReference type="SMART" id="SM00245">
    <property type="entry name" value="TSPc"/>
    <property type="match status" value="1"/>
</dbReference>
<gene>
    <name evidence="3" type="ORF">LBU54_15015</name>
</gene>
<dbReference type="Gene3D" id="3.90.226.10">
    <property type="entry name" value="2-enoyl-CoA Hydratase, Chain A, domain 1"/>
    <property type="match status" value="1"/>
</dbReference>
<evidence type="ECO:0000259" key="2">
    <source>
        <dbReference type="SMART" id="SM00245"/>
    </source>
</evidence>
<name>A0ABS7XYN2_9FLAO</name>
<dbReference type="Gene3D" id="3.30.750.44">
    <property type="match status" value="1"/>
</dbReference>
<feature type="signal peptide" evidence="1">
    <location>
        <begin position="1"/>
        <end position="20"/>
    </location>
</feature>
<keyword evidence="4" id="KW-1185">Reference proteome</keyword>
<dbReference type="PANTHER" id="PTHR32060">
    <property type="entry name" value="TAIL-SPECIFIC PROTEASE"/>
    <property type="match status" value="1"/>
</dbReference>
<dbReference type="Proteomes" id="UP001198901">
    <property type="component" value="Unassembled WGS sequence"/>
</dbReference>
<dbReference type="InterPro" id="IPR036034">
    <property type="entry name" value="PDZ_sf"/>
</dbReference>
<dbReference type="InterPro" id="IPR029045">
    <property type="entry name" value="ClpP/crotonase-like_dom_sf"/>
</dbReference>
<feature type="chain" id="PRO_5046819037" description="Tail specific protease domain-containing protein" evidence="1">
    <location>
        <begin position="21"/>
        <end position="552"/>
    </location>
</feature>